<dbReference type="Gene3D" id="3.20.20.10">
    <property type="entry name" value="Alanine racemase"/>
    <property type="match status" value="1"/>
</dbReference>
<feature type="binding site" evidence="5">
    <location>
        <begin position="265"/>
        <end position="268"/>
    </location>
    <ligand>
        <name>pyridoxal 5'-phosphate</name>
        <dbReference type="ChEBI" id="CHEBI:597326"/>
    </ligand>
</feature>
<dbReference type="PANTHER" id="PTHR43727:SF2">
    <property type="entry name" value="GROUP IV DECARBOXYLASE"/>
    <property type="match status" value="1"/>
</dbReference>
<evidence type="ECO:0000256" key="2">
    <source>
        <dbReference type="ARBA" id="ARBA00022793"/>
    </source>
</evidence>
<dbReference type="SUPFAM" id="SSF51419">
    <property type="entry name" value="PLP-binding barrel"/>
    <property type="match status" value="1"/>
</dbReference>
<dbReference type="PROSITE" id="PS00879">
    <property type="entry name" value="ODR_DC_2_2"/>
    <property type="match status" value="1"/>
</dbReference>
<dbReference type="InterPro" id="IPR022657">
    <property type="entry name" value="De-COase2_CS"/>
</dbReference>
<dbReference type="InterPro" id="IPR009006">
    <property type="entry name" value="Ala_racemase/Decarboxylase_C"/>
</dbReference>
<dbReference type="InterPro" id="IPR022644">
    <property type="entry name" value="De-COase2_N"/>
</dbReference>
<protein>
    <recommendedName>
        <fullName evidence="5 6">Diaminopimelate decarboxylase</fullName>
        <shortName evidence="5">DAP decarboxylase</shortName>
        <shortName evidence="5">DAPDC</shortName>
        <ecNumber evidence="5 6">4.1.1.20</ecNumber>
    </recommendedName>
</protein>
<evidence type="ECO:0000313" key="11">
    <source>
        <dbReference type="Proteomes" id="UP001597460"/>
    </source>
</evidence>
<name>A0ABW5JHF0_9BACT</name>
<feature type="binding site" evidence="5">
    <location>
        <position position="334"/>
    </location>
    <ligand>
        <name>substrate</name>
    </ligand>
</feature>
<keyword evidence="5 7" id="KW-0457">Lysine biosynthesis</keyword>
<evidence type="ECO:0000259" key="8">
    <source>
        <dbReference type="Pfam" id="PF00278"/>
    </source>
</evidence>
<dbReference type="Pfam" id="PF02784">
    <property type="entry name" value="Orn_Arg_deC_N"/>
    <property type="match status" value="1"/>
</dbReference>
<keyword evidence="5" id="KW-0028">Amino-acid biosynthesis</keyword>
<keyword evidence="4 5" id="KW-0456">Lyase</keyword>
<proteinExistence type="inferred from homology"/>
<dbReference type="HAMAP" id="MF_02120">
    <property type="entry name" value="LysA"/>
    <property type="match status" value="1"/>
</dbReference>
<evidence type="ECO:0000256" key="3">
    <source>
        <dbReference type="ARBA" id="ARBA00022898"/>
    </source>
</evidence>
<dbReference type="InterPro" id="IPR000183">
    <property type="entry name" value="Orn/DAP/Arg_de-COase"/>
</dbReference>
<feature type="binding site" evidence="5">
    <location>
        <position position="308"/>
    </location>
    <ligand>
        <name>substrate</name>
    </ligand>
</feature>
<sequence length="385" mass="42864">MFPSEVTDFFRTQKTPFYYYDMDVLNTTLNEIREHGISKGFRVHFALKANNQPKILEKIKEAGLGADCVSGGEVQRAIDSGFTPDEIAFAGVGKSDEEMELGLKHDIFCFNCESTQELEVLNELAGKYGKTARIALRLNPNVEADTHKYITTGLNENKFGINASDLDEVLAMLPALKNLKLIGIHFHIGSQIEKFTPFEELCIKANALNDHIEEKGFELSVINVGGGFGINYGHPNDNSVPDFERFFGLFEQNINLKDHQQLHFELGRSIVGQCGSLISRVLFTKYGQTKNFAIVDAGMTELIRPALYQAAHRIDVLTSSRAEEKYDVVGPICESSDTFRTDISIPKVERGDLVAIRSAGAYGEVMRSAYNLREANPTVYSDEIG</sequence>
<feature type="binding site" evidence="5">
    <location>
        <position position="362"/>
    </location>
    <ligand>
        <name>substrate</name>
    </ligand>
</feature>
<feature type="binding site" evidence="5">
    <location>
        <position position="304"/>
    </location>
    <ligand>
        <name>substrate</name>
    </ligand>
</feature>
<evidence type="ECO:0000259" key="9">
    <source>
        <dbReference type="Pfam" id="PF02784"/>
    </source>
</evidence>
<dbReference type="EC" id="4.1.1.20" evidence="5 6"/>
<feature type="modified residue" description="N6-(pyridoxal phosphate)lysine" evidence="5">
    <location>
        <position position="48"/>
    </location>
</feature>
<dbReference type="PANTHER" id="PTHR43727">
    <property type="entry name" value="DIAMINOPIMELATE DECARBOXYLASE"/>
    <property type="match status" value="1"/>
</dbReference>
<reference evidence="11" key="1">
    <citation type="journal article" date="2019" name="Int. J. Syst. Evol. Microbiol.">
        <title>The Global Catalogue of Microorganisms (GCM) 10K type strain sequencing project: providing services to taxonomists for standard genome sequencing and annotation.</title>
        <authorList>
            <consortium name="The Broad Institute Genomics Platform"/>
            <consortium name="The Broad Institute Genome Sequencing Center for Infectious Disease"/>
            <person name="Wu L."/>
            <person name="Ma J."/>
        </authorList>
    </citation>
    <scope>NUCLEOTIDE SEQUENCE [LARGE SCALE GENOMIC DNA]</scope>
    <source>
        <strain evidence="11">KCTC 52042</strain>
    </source>
</reference>
<comment type="caution">
    <text evidence="10">The sequence shown here is derived from an EMBL/GenBank/DDBJ whole genome shotgun (WGS) entry which is preliminary data.</text>
</comment>
<dbReference type="InterPro" id="IPR002986">
    <property type="entry name" value="DAP_deCOOHase_LysA"/>
</dbReference>
<dbReference type="PROSITE" id="PS00878">
    <property type="entry name" value="ODR_DC_2_1"/>
    <property type="match status" value="1"/>
</dbReference>
<comment type="similarity">
    <text evidence="5">Belongs to the Orn/Lys/Arg decarboxylase class-II family. LysA subfamily.</text>
</comment>
<feature type="domain" description="Orn/DAP/Arg decarboxylase 2 N-terminal" evidence="9">
    <location>
        <begin position="41"/>
        <end position="271"/>
    </location>
</feature>
<feature type="binding site" evidence="5">
    <location>
        <position position="227"/>
    </location>
    <ligand>
        <name>pyridoxal 5'-phosphate</name>
        <dbReference type="ChEBI" id="CHEBI:597326"/>
    </ligand>
</feature>
<dbReference type="Pfam" id="PF00278">
    <property type="entry name" value="Orn_DAP_Arg_deC"/>
    <property type="match status" value="1"/>
</dbReference>
<dbReference type="GO" id="GO:0008836">
    <property type="term" value="F:diaminopimelate decarboxylase activity"/>
    <property type="evidence" value="ECO:0007669"/>
    <property type="project" value="UniProtKB-EC"/>
</dbReference>
<keyword evidence="11" id="KW-1185">Reference proteome</keyword>
<feature type="binding site" evidence="5">
    <location>
        <position position="362"/>
    </location>
    <ligand>
        <name>pyridoxal 5'-phosphate</name>
        <dbReference type="ChEBI" id="CHEBI:597326"/>
    </ligand>
</feature>
<dbReference type="EMBL" id="JBHULI010000003">
    <property type="protein sequence ID" value="MFD2531476.1"/>
    <property type="molecule type" value="Genomic_DNA"/>
</dbReference>
<dbReference type="CDD" id="cd06828">
    <property type="entry name" value="PLPDE_III_DapDC"/>
    <property type="match status" value="1"/>
</dbReference>
<keyword evidence="2 5" id="KW-0210">Decarboxylase</keyword>
<evidence type="ECO:0000256" key="4">
    <source>
        <dbReference type="ARBA" id="ARBA00023239"/>
    </source>
</evidence>
<dbReference type="Gene3D" id="2.40.37.10">
    <property type="entry name" value="Lyase, Ornithine Decarboxylase, Chain A, domain 1"/>
    <property type="match status" value="1"/>
</dbReference>
<dbReference type="Proteomes" id="UP001597460">
    <property type="component" value="Unassembled WGS sequence"/>
</dbReference>
<dbReference type="InterPro" id="IPR022643">
    <property type="entry name" value="De-COase2_C"/>
</dbReference>
<comment type="catalytic activity">
    <reaction evidence="5 7">
        <text>meso-2,6-diaminopimelate + H(+) = L-lysine + CO2</text>
        <dbReference type="Rhea" id="RHEA:15101"/>
        <dbReference type="ChEBI" id="CHEBI:15378"/>
        <dbReference type="ChEBI" id="CHEBI:16526"/>
        <dbReference type="ChEBI" id="CHEBI:32551"/>
        <dbReference type="ChEBI" id="CHEBI:57791"/>
        <dbReference type="EC" id="4.1.1.20"/>
    </reaction>
</comment>
<dbReference type="NCBIfam" id="TIGR01048">
    <property type="entry name" value="lysA"/>
    <property type="match status" value="1"/>
</dbReference>
<comment type="function">
    <text evidence="5">Specifically catalyzes the decarboxylation of meso-diaminopimelate (meso-DAP) to L-lysine.</text>
</comment>
<comment type="subunit">
    <text evidence="5">Homodimer.</text>
</comment>
<evidence type="ECO:0000256" key="7">
    <source>
        <dbReference type="RuleBase" id="RU003738"/>
    </source>
</evidence>
<dbReference type="PRINTS" id="PR01179">
    <property type="entry name" value="ODADCRBXLASE"/>
</dbReference>
<comment type="cofactor">
    <cofactor evidence="1 5 7">
        <name>pyridoxal 5'-phosphate</name>
        <dbReference type="ChEBI" id="CHEBI:597326"/>
    </cofactor>
</comment>
<gene>
    <name evidence="5 10" type="primary">lysA</name>
    <name evidence="10" type="ORF">ACFSVN_03355</name>
</gene>
<dbReference type="PRINTS" id="PR01181">
    <property type="entry name" value="DAPDCRBXLASE"/>
</dbReference>
<dbReference type="InterPro" id="IPR022653">
    <property type="entry name" value="De-COase2_pyr-phos_BS"/>
</dbReference>
<feature type="domain" description="Orn/DAP/Arg decarboxylase 2 C-terminal" evidence="8">
    <location>
        <begin position="17"/>
        <end position="360"/>
    </location>
</feature>
<dbReference type="InterPro" id="IPR029066">
    <property type="entry name" value="PLP-binding_barrel"/>
</dbReference>
<dbReference type="SUPFAM" id="SSF50621">
    <property type="entry name" value="Alanine racemase C-terminal domain-like"/>
    <property type="match status" value="1"/>
</dbReference>
<evidence type="ECO:0000256" key="5">
    <source>
        <dbReference type="HAMAP-Rule" id="MF_02120"/>
    </source>
</evidence>
<feature type="binding site" evidence="5">
    <location>
        <position position="268"/>
    </location>
    <ligand>
        <name>substrate</name>
    </ligand>
</feature>
<evidence type="ECO:0000256" key="6">
    <source>
        <dbReference type="NCBIfam" id="TIGR01048"/>
    </source>
</evidence>
<evidence type="ECO:0000256" key="1">
    <source>
        <dbReference type="ARBA" id="ARBA00001933"/>
    </source>
</evidence>
<evidence type="ECO:0000313" key="10">
    <source>
        <dbReference type="EMBL" id="MFD2531476.1"/>
    </source>
</evidence>
<comment type="pathway">
    <text evidence="5 7">Amino-acid biosynthesis; L-lysine biosynthesis via DAP pathway; L-lysine from DL-2,6-diaminopimelate: step 1/1.</text>
</comment>
<organism evidence="10 11">
    <name type="scientific">Gracilimonas halophila</name>
    <dbReference type="NCBI Taxonomy" id="1834464"/>
    <lineage>
        <taxon>Bacteria</taxon>
        <taxon>Pseudomonadati</taxon>
        <taxon>Balneolota</taxon>
        <taxon>Balneolia</taxon>
        <taxon>Balneolales</taxon>
        <taxon>Balneolaceae</taxon>
        <taxon>Gracilimonas</taxon>
    </lineage>
</organism>
<accession>A0ABW5JHF0</accession>
<keyword evidence="3 5" id="KW-0663">Pyridoxal phosphate</keyword>
<dbReference type="RefSeq" id="WP_390298597.1">
    <property type="nucleotide sequence ID" value="NZ_JBHULI010000003.1"/>
</dbReference>